<dbReference type="Pfam" id="PF01195">
    <property type="entry name" value="Pept_tRNA_hydro"/>
    <property type="match status" value="1"/>
</dbReference>
<dbReference type="STRING" id="157687.HMPREF3180_02337"/>
<keyword evidence="3 7" id="KW-0378">Hydrolase</keyword>
<feature type="binding site" evidence="7">
    <location>
        <position position="113"/>
    </location>
    <ligand>
        <name>tRNA</name>
        <dbReference type="ChEBI" id="CHEBI:17843"/>
    </ligand>
</feature>
<dbReference type="PANTHER" id="PTHR17224">
    <property type="entry name" value="PEPTIDYL-TRNA HYDROLASE"/>
    <property type="match status" value="1"/>
</dbReference>
<keyword evidence="13" id="KW-1185">Reference proteome</keyword>
<dbReference type="InterPro" id="IPR018171">
    <property type="entry name" value="Pept_tRNA_hydro_CS"/>
</dbReference>
<dbReference type="RefSeq" id="WP_021746317.1">
    <property type="nucleotide sequence ID" value="NZ_AP019834.1"/>
</dbReference>
<dbReference type="InterPro" id="IPR036416">
    <property type="entry name" value="Pept_tRNA_hydro_sf"/>
</dbReference>
<organism evidence="12 13">
    <name type="scientific">Leptotrichia wadei</name>
    <dbReference type="NCBI Taxonomy" id="157687"/>
    <lineage>
        <taxon>Bacteria</taxon>
        <taxon>Fusobacteriati</taxon>
        <taxon>Fusobacteriota</taxon>
        <taxon>Fusobacteriia</taxon>
        <taxon>Fusobacteriales</taxon>
        <taxon>Leptotrichiaceae</taxon>
        <taxon>Leptotrichia</taxon>
    </lineage>
</organism>
<dbReference type="FunFam" id="3.40.50.1470:FF:000001">
    <property type="entry name" value="Peptidyl-tRNA hydrolase"/>
    <property type="match status" value="1"/>
</dbReference>
<sequence>MKLIVGLGNPGEQYKLTRHNIGFIFIDEYLKKNNISDIREKFKSLFVQTNYNGDKVFYQKPTTFMNLSGEAIGEAVRFFKIDPKTELFVIYDDMDMQFGKLKIKQNGSAGGHNGIKSIISHVGNEFVRIKFGIGKPKTKEETLGFVLGKFSPEEKEVLKDSREKIFNLIDDIKDDMTVQKLMNKYNTK</sequence>
<evidence type="ECO:0000256" key="8">
    <source>
        <dbReference type="RuleBase" id="RU000673"/>
    </source>
</evidence>
<comment type="function">
    <text evidence="7">Hydrolyzes ribosome-free peptidyl-tRNAs (with 1 or more amino acids incorporated), which drop off the ribosome during protein synthesis, or as a result of ribosome stalling.</text>
</comment>
<feature type="binding site" evidence="7">
    <location>
        <position position="14"/>
    </location>
    <ligand>
        <name>tRNA</name>
        <dbReference type="ChEBI" id="CHEBI:17843"/>
    </ligand>
</feature>
<comment type="catalytic activity">
    <reaction evidence="7 8">
        <text>an N-acyl-L-alpha-aminoacyl-tRNA + H2O = an N-acyl-L-amino acid + a tRNA + H(+)</text>
        <dbReference type="Rhea" id="RHEA:54448"/>
        <dbReference type="Rhea" id="RHEA-COMP:10123"/>
        <dbReference type="Rhea" id="RHEA-COMP:13883"/>
        <dbReference type="ChEBI" id="CHEBI:15377"/>
        <dbReference type="ChEBI" id="CHEBI:15378"/>
        <dbReference type="ChEBI" id="CHEBI:59874"/>
        <dbReference type="ChEBI" id="CHEBI:78442"/>
        <dbReference type="ChEBI" id="CHEBI:138191"/>
        <dbReference type="EC" id="3.1.1.29"/>
    </reaction>
</comment>
<dbReference type="EMBL" id="AP019835">
    <property type="protein sequence ID" value="BBM48742.1"/>
    <property type="molecule type" value="Genomic_DNA"/>
</dbReference>
<reference evidence="13" key="2">
    <citation type="submission" date="2016-01" db="EMBL/GenBank/DDBJ databases">
        <authorList>
            <person name="Mitreva M."/>
            <person name="Pepin K.H."/>
            <person name="Mihindukulasuriya K.A."/>
            <person name="Fulton R."/>
            <person name="Fronick C."/>
            <person name="O'Laughlin M."/>
            <person name="Miner T."/>
            <person name="Herter B."/>
            <person name="Rosa B.A."/>
            <person name="Cordes M."/>
            <person name="Tomlinson C."/>
            <person name="Wollam A."/>
            <person name="Palsikar V.B."/>
            <person name="Mardis E.R."/>
            <person name="Wilson R.K."/>
        </authorList>
    </citation>
    <scope>NUCLEOTIDE SEQUENCE [LARGE SCALE GENOMIC DNA]</scope>
    <source>
        <strain evidence="13">KA00185</strain>
    </source>
</reference>
<keyword evidence="2 7" id="KW-0820">tRNA-binding</keyword>
<dbReference type="GO" id="GO:0072344">
    <property type="term" value="P:rescue of stalled ribosome"/>
    <property type="evidence" value="ECO:0007669"/>
    <property type="project" value="UniProtKB-UniRule"/>
</dbReference>
<evidence type="ECO:0000256" key="6">
    <source>
        <dbReference type="ARBA" id="ARBA00050038"/>
    </source>
</evidence>
<comment type="subcellular location">
    <subcellularLocation>
        <location evidence="7">Cytoplasm</location>
    </subcellularLocation>
</comment>
<dbReference type="EMBL" id="AP019834">
    <property type="protein sequence ID" value="BBM46540.1"/>
    <property type="molecule type" value="Genomic_DNA"/>
</dbReference>
<dbReference type="PATRIC" id="fig|157687.3.peg.2345"/>
<dbReference type="CDD" id="cd00462">
    <property type="entry name" value="PTH"/>
    <property type="match status" value="1"/>
</dbReference>
<dbReference type="EMBL" id="LSDD01000173">
    <property type="protein sequence ID" value="KXB59461.1"/>
    <property type="molecule type" value="Genomic_DNA"/>
</dbReference>
<evidence type="ECO:0000313" key="14">
    <source>
        <dbReference type="Proteomes" id="UP000321397"/>
    </source>
</evidence>
<dbReference type="GO" id="GO:0004045">
    <property type="term" value="F:peptidyl-tRNA hydrolase activity"/>
    <property type="evidence" value="ECO:0007669"/>
    <property type="project" value="UniProtKB-UniRule"/>
</dbReference>
<feature type="binding site" evidence="7">
    <location>
        <position position="64"/>
    </location>
    <ligand>
        <name>tRNA</name>
        <dbReference type="ChEBI" id="CHEBI:17843"/>
    </ligand>
</feature>
<dbReference type="Proteomes" id="UP000321397">
    <property type="component" value="Chromosome"/>
</dbReference>
<feature type="binding site" evidence="7">
    <location>
        <position position="66"/>
    </location>
    <ligand>
        <name>tRNA</name>
        <dbReference type="ChEBI" id="CHEBI:17843"/>
    </ligand>
</feature>
<evidence type="ECO:0000256" key="4">
    <source>
        <dbReference type="ARBA" id="ARBA00022884"/>
    </source>
</evidence>
<dbReference type="OrthoDB" id="9800507at2"/>
<dbReference type="EC" id="3.1.1.29" evidence="1 7"/>
<evidence type="ECO:0000256" key="5">
    <source>
        <dbReference type="ARBA" id="ARBA00038063"/>
    </source>
</evidence>
<dbReference type="PROSITE" id="PS01195">
    <property type="entry name" value="PEPT_TRNA_HYDROL_1"/>
    <property type="match status" value="1"/>
</dbReference>
<evidence type="ECO:0000256" key="2">
    <source>
        <dbReference type="ARBA" id="ARBA00022555"/>
    </source>
</evidence>
<reference evidence="11 15" key="4">
    <citation type="submission" date="2019-07" db="EMBL/GenBank/DDBJ databases">
        <title>Complete Genome Sequence of Leptotrichia wadei Strain JMUB3934.</title>
        <authorList>
            <person name="Watanabe S."/>
            <person name="Cui L."/>
        </authorList>
    </citation>
    <scope>NUCLEOTIDE SEQUENCE [LARGE SCALE GENOMIC DNA]</scope>
    <source>
        <strain evidence="11 15">JMUB3934</strain>
    </source>
</reference>
<dbReference type="Proteomes" id="UP000321501">
    <property type="component" value="Chromosome"/>
</dbReference>
<proteinExistence type="inferred from homology"/>
<dbReference type="GO" id="GO:0005737">
    <property type="term" value="C:cytoplasm"/>
    <property type="evidence" value="ECO:0007669"/>
    <property type="project" value="UniProtKB-SubCell"/>
</dbReference>
<dbReference type="NCBIfam" id="TIGR00447">
    <property type="entry name" value="pth"/>
    <property type="match status" value="1"/>
</dbReference>
<dbReference type="PROSITE" id="PS01196">
    <property type="entry name" value="PEPT_TRNA_HYDROL_2"/>
    <property type="match status" value="1"/>
</dbReference>
<evidence type="ECO:0000256" key="1">
    <source>
        <dbReference type="ARBA" id="ARBA00013260"/>
    </source>
</evidence>
<dbReference type="Proteomes" id="UP000070483">
    <property type="component" value="Unassembled WGS sequence"/>
</dbReference>
<feature type="site" description="Stabilizes the basic form of H active site to accept a proton" evidence="7">
    <location>
        <position position="92"/>
    </location>
</feature>
<comment type="subunit">
    <text evidence="7">Monomer.</text>
</comment>
<dbReference type="Gene3D" id="3.40.50.1470">
    <property type="entry name" value="Peptidyl-tRNA hydrolase"/>
    <property type="match status" value="1"/>
</dbReference>
<dbReference type="GO" id="GO:0000049">
    <property type="term" value="F:tRNA binding"/>
    <property type="evidence" value="ECO:0007669"/>
    <property type="project" value="UniProtKB-UniRule"/>
</dbReference>
<dbReference type="SUPFAM" id="SSF53178">
    <property type="entry name" value="Peptidyl-tRNA hydrolase-like"/>
    <property type="match status" value="1"/>
</dbReference>
<dbReference type="GO" id="GO:0006515">
    <property type="term" value="P:protein quality control for misfolded or incompletely synthesized proteins"/>
    <property type="evidence" value="ECO:0007669"/>
    <property type="project" value="UniProtKB-UniRule"/>
</dbReference>
<evidence type="ECO:0000256" key="9">
    <source>
        <dbReference type="RuleBase" id="RU004320"/>
    </source>
</evidence>
<feature type="active site" description="Proton acceptor" evidence="7">
    <location>
        <position position="19"/>
    </location>
</feature>
<feature type="site" description="Discriminates between blocked and unblocked aminoacyl-tRNA" evidence="7">
    <location>
        <position position="9"/>
    </location>
</feature>
<keyword evidence="4 7" id="KW-0694">RNA-binding</keyword>
<evidence type="ECO:0000256" key="3">
    <source>
        <dbReference type="ARBA" id="ARBA00022801"/>
    </source>
</evidence>
<reference evidence="12" key="1">
    <citation type="submission" date="2016-01" db="EMBL/GenBank/DDBJ databases">
        <authorList>
            <person name="Oliw E.H."/>
        </authorList>
    </citation>
    <scope>NUCLEOTIDE SEQUENCE [LARGE SCALE GENOMIC DNA]</scope>
    <source>
        <strain evidence="12">KA00185</strain>
    </source>
</reference>
<reference evidence="10 14" key="3">
    <citation type="submission" date="2019-07" db="EMBL/GenBank/DDBJ databases">
        <title>Complete Genome Sequence of Leptotrichia wadei Strain JMUB3933.</title>
        <authorList>
            <person name="Watanabe S."/>
            <person name="Cui L."/>
        </authorList>
    </citation>
    <scope>NUCLEOTIDE SEQUENCE [LARGE SCALE GENOMIC DNA]</scope>
    <source>
        <strain evidence="10 14">JMUB3933</strain>
    </source>
</reference>
<dbReference type="HAMAP" id="MF_00083">
    <property type="entry name" value="Pept_tRNA_hydro_bact"/>
    <property type="match status" value="1"/>
</dbReference>
<protein>
    <recommendedName>
        <fullName evidence="6 7">Peptidyl-tRNA hydrolase</fullName>
        <shortName evidence="7">Pth</shortName>
        <ecNumber evidence="1 7">3.1.1.29</ecNumber>
    </recommendedName>
</protein>
<evidence type="ECO:0000313" key="11">
    <source>
        <dbReference type="EMBL" id="BBM48742.1"/>
    </source>
</evidence>
<dbReference type="AlphaFoldDB" id="A0A133ZVJ1"/>
<name>A0A133ZVJ1_9FUSO</name>
<comment type="similarity">
    <text evidence="5 7 9">Belongs to the PTH family.</text>
</comment>
<gene>
    <name evidence="7" type="primary">pth</name>
    <name evidence="12" type="ORF">HMPREF3180_02337</name>
    <name evidence="10" type="ORF">JMUB3933_0014</name>
    <name evidence="11" type="ORF">JMUB3934_0011</name>
</gene>
<evidence type="ECO:0000313" key="15">
    <source>
        <dbReference type="Proteomes" id="UP000321501"/>
    </source>
</evidence>
<accession>A0A133ZVJ1</accession>
<dbReference type="InterPro" id="IPR001328">
    <property type="entry name" value="Pept_tRNA_hydro"/>
</dbReference>
<evidence type="ECO:0000313" key="12">
    <source>
        <dbReference type="EMBL" id="KXB59461.1"/>
    </source>
</evidence>
<evidence type="ECO:0000313" key="10">
    <source>
        <dbReference type="EMBL" id="BBM46540.1"/>
    </source>
</evidence>
<evidence type="ECO:0000256" key="7">
    <source>
        <dbReference type="HAMAP-Rule" id="MF_00083"/>
    </source>
</evidence>
<comment type="function">
    <text evidence="7">Catalyzes the release of premature peptidyl moieties from peptidyl-tRNA molecules trapped in stalled 50S ribosomal subunits, and thus maintains levels of free tRNAs and 50S ribosomes.</text>
</comment>
<keyword evidence="7" id="KW-0963">Cytoplasm</keyword>
<evidence type="ECO:0000313" key="13">
    <source>
        <dbReference type="Proteomes" id="UP000070483"/>
    </source>
</evidence>
<dbReference type="PANTHER" id="PTHR17224:SF1">
    <property type="entry name" value="PEPTIDYL-TRNA HYDROLASE"/>
    <property type="match status" value="1"/>
</dbReference>